<accession>A0ACB8T6W0</accession>
<gene>
    <name evidence="1" type="ORF">BV25DRAFT_1914209</name>
</gene>
<reference evidence="1" key="2">
    <citation type="journal article" date="2022" name="New Phytol.">
        <title>Evolutionary transition to the ectomycorrhizal habit in the genomes of a hyperdiverse lineage of mushroom-forming fungi.</title>
        <authorList>
            <person name="Looney B."/>
            <person name="Miyauchi S."/>
            <person name="Morin E."/>
            <person name="Drula E."/>
            <person name="Courty P.E."/>
            <person name="Kohler A."/>
            <person name="Kuo A."/>
            <person name="LaButti K."/>
            <person name="Pangilinan J."/>
            <person name="Lipzen A."/>
            <person name="Riley R."/>
            <person name="Andreopoulos W."/>
            <person name="He G."/>
            <person name="Johnson J."/>
            <person name="Nolan M."/>
            <person name="Tritt A."/>
            <person name="Barry K.W."/>
            <person name="Grigoriev I.V."/>
            <person name="Nagy L.G."/>
            <person name="Hibbett D."/>
            <person name="Henrissat B."/>
            <person name="Matheny P.B."/>
            <person name="Labbe J."/>
            <person name="Martin F.M."/>
        </authorList>
    </citation>
    <scope>NUCLEOTIDE SEQUENCE</scope>
    <source>
        <strain evidence="1">HHB10654</strain>
    </source>
</reference>
<dbReference type="Proteomes" id="UP000814140">
    <property type="component" value="Unassembled WGS sequence"/>
</dbReference>
<organism evidence="1 2">
    <name type="scientific">Artomyces pyxidatus</name>
    <dbReference type="NCBI Taxonomy" id="48021"/>
    <lineage>
        <taxon>Eukaryota</taxon>
        <taxon>Fungi</taxon>
        <taxon>Dikarya</taxon>
        <taxon>Basidiomycota</taxon>
        <taxon>Agaricomycotina</taxon>
        <taxon>Agaricomycetes</taxon>
        <taxon>Russulales</taxon>
        <taxon>Auriscalpiaceae</taxon>
        <taxon>Artomyces</taxon>
    </lineage>
</organism>
<evidence type="ECO:0000313" key="1">
    <source>
        <dbReference type="EMBL" id="KAI0064490.1"/>
    </source>
</evidence>
<proteinExistence type="predicted"/>
<reference evidence="1" key="1">
    <citation type="submission" date="2021-03" db="EMBL/GenBank/DDBJ databases">
        <authorList>
            <consortium name="DOE Joint Genome Institute"/>
            <person name="Ahrendt S."/>
            <person name="Looney B.P."/>
            <person name="Miyauchi S."/>
            <person name="Morin E."/>
            <person name="Drula E."/>
            <person name="Courty P.E."/>
            <person name="Chicoki N."/>
            <person name="Fauchery L."/>
            <person name="Kohler A."/>
            <person name="Kuo A."/>
            <person name="Labutti K."/>
            <person name="Pangilinan J."/>
            <person name="Lipzen A."/>
            <person name="Riley R."/>
            <person name="Andreopoulos W."/>
            <person name="He G."/>
            <person name="Johnson J."/>
            <person name="Barry K.W."/>
            <person name="Grigoriev I.V."/>
            <person name="Nagy L."/>
            <person name="Hibbett D."/>
            <person name="Henrissat B."/>
            <person name="Matheny P.B."/>
            <person name="Labbe J."/>
            <person name="Martin F."/>
        </authorList>
    </citation>
    <scope>NUCLEOTIDE SEQUENCE</scope>
    <source>
        <strain evidence="1">HHB10654</strain>
    </source>
</reference>
<protein>
    <submittedName>
        <fullName evidence="1">Uncharacterized protein</fullName>
    </submittedName>
</protein>
<evidence type="ECO:0000313" key="2">
    <source>
        <dbReference type="Proteomes" id="UP000814140"/>
    </source>
</evidence>
<comment type="caution">
    <text evidence="1">The sequence shown here is derived from an EMBL/GenBank/DDBJ whole genome shotgun (WGS) entry which is preliminary data.</text>
</comment>
<keyword evidence="2" id="KW-1185">Reference proteome</keyword>
<name>A0ACB8T6W0_9AGAM</name>
<dbReference type="EMBL" id="MU277198">
    <property type="protein sequence ID" value="KAI0064490.1"/>
    <property type="molecule type" value="Genomic_DNA"/>
</dbReference>
<sequence length="200" mass="22164">MSSPQLDSTHAKDEGMSMQDSSTDPNGDVPAAHLPVPHETTDMFLGPMSMREFWDTHLDPRGDGTASLTRVAHMVDRDGAIYIRLPADSVLVAGGPARDVRPQGPLRLSQVGLPWMQRHERALKYVHYRVVRRNRTIALKHFGSTRQLVGAVRDALTAHADAFNKAKVLHGDVNPGTILMDQTTRKGVLIDWDLAYKRVA</sequence>